<evidence type="ECO:0000256" key="7">
    <source>
        <dbReference type="SAM" id="Phobius"/>
    </source>
</evidence>
<feature type="transmembrane region" description="Helical" evidence="7">
    <location>
        <begin position="2181"/>
        <end position="2204"/>
    </location>
</feature>
<feature type="compositionally biased region" description="Low complexity" evidence="6">
    <location>
        <begin position="1834"/>
        <end position="1844"/>
    </location>
</feature>
<dbReference type="GO" id="GO:0005261">
    <property type="term" value="F:monoatomic cation channel activity"/>
    <property type="evidence" value="ECO:0007669"/>
    <property type="project" value="TreeGrafter"/>
</dbReference>
<dbReference type="GO" id="GO:0006816">
    <property type="term" value="P:calcium ion transport"/>
    <property type="evidence" value="ECO:0007669"/>
    <property type="project" value="TreeGrafter"/>
</dbReference>
<comment type="subcellular location">
    <subcellularLocation>
        <location evidence="1">Membrane</location>
    </subcellularLocation>
</comment>
<organism evidence="9 10">
    <name type="scientific">Cymbomonas tetramitiformis</name>
    <dbReference type="NCBI Taxonomy" id="36881"/>
    <lineage>
        <taxon>Eukaryota</taxon>
        <taxon>Viridiplantae</taxon>
        <taxon>Chlorophyta</taxon>
        <taxon>Pyramimonadophyceae</taxon>
        <taxon>Pyramimonadales</taxon>
        <taxon>Pyramimonadaceae</taxon>
        <taxon>Cymbomonas</taxon>
    </lineage>
</organism>
<evidence type="ECO:0000256" key="1">
    <source>
        <dbReference type="ARBA" id="ARBA00004370"/>
    </source>
</evidence>
<accession>A0AAE0BS11</accession>
<name>A0AAE0BS11_9CHLO</name>
<evidence type="ECO:0000313" key="10">
    <source>
        <dbReference type="Proteomes" id="UP001190700"/>
    </source>
</evidence>
<feature type="domain" description="PKD/REJ-like" evidence="8">
    <location>
        <begin position="339"/>
        <end position="741"/>
    </location>
</feature>
<evidence type="ECO:0000256" key="5">
    <source>
        <dbReference type="ARBA" id="ARBA00023136"/>
    </source>
</evidence>
<feature type="transmembrane region" description="Helical" evidence="7">
    <location>
        <begin position="2094"/>
        <end position="2113"/>
    </location>
</feature>
<evidence type="ECO:0000256" key="3">
    <source>
        <dbReference type="ARBA" id="ARBA00022737"/>
    </source>
</evidence>
<dbReference type="Pfam" id="PF02010">
    <property type="entry name" value="REJ"/>
    <property type="match status" value="1"/>
</dbReference>
<reference evidence="9 10" key="1">
    <citation type="journal article" date="2015" name="Genome Biol. Evol.">
        <title>Comparative Genomics of a Bacterivorous Green Alga Reveals Evolutionary Causalities and Consequences of Phago-Mixotrophic Mode of Nutrition.</title>
        <authorList>
            <person name="Burns J.A."/>
            <person name="Paasch A."/>
            <person name="Narechania A."/>
            <person name="Kim E."/>
        </authorList>
    </citation>
    <scope>NUCLEOTIDE SEQUENCE [LARGE SCALE GENOMIC DNA]</scope>
    <source>
        <strain evidence="9 10">PLY_AMNH</strain>
    </source>
</reference>
<evidence type="ECO:0000259" key="8">
    <source>
        <dbReference type="Pfam" id="PF02010"/>
    </source>
</evidence>
<evidence type="ECO:0000256" key="4">
    <source>
        <dbReference type="ARBA" id="ARBA00022989"/>
    </source>
</evidence>
<keyword evidence="2 7" id="KW-0812">Transmembrane</keyword>
<keyword evidence="3" id="KW-0677">Repeat</keyword>
<sequence>MGDVPTGSRPCSRCASGGHALMVYLLAEVGRCFAPQLRLFTDLRRALRGPLLLTRLAGFALGEYSVFGEATFGNTVSPSSAPTVRAPTASPLAATIVFTITFAALAYTDLVGNATHYSLVTSEYTTLVAVGAGVNSSQVVITSLYAGSVVIATTVSYMSETTAAGASQDAFVALLQNSTLVAGMFAGSALLGNYASSATSSLADSTASVTPTADMGLAAVDPGEGVPGAQAGDGLLPEMAETHCPIGYSATGDALCADTDGCSPAPCFPGVPCADVAAPGEGFICGSCPEGHRGDGATCELCELVVRYLPEMSTVIAGEMKRSVTNQLGAAFLGLSEADCVLTQGVVYRWDALLSDGTAFLLDSTTNMRETLTLYLPKNSLTAKTAYSMQLTASLRGNRQVAAAVNTTFQVKSEPLVALIQGGFVQTGAGIPVELDAGVSYDPDGAPGEMTYSWTCMRTDAAAPDPYCRSAADSALLPATLSASLLSLALLGATGEGAQYTLVCQVRKGDRRASASTTVSIREGSLAVPAITPLRQKLAANSKLTLTAQVASLSPETLSLHWSLRPLAASPDTVELAEVAATPLDLTNLVVRADSLMPGGVYLFTLTAEDGHGSAQTTLQVRVNSPPHSGGIAVTPLEGVMAETLFGCQGSGWEDDAEDMPLFYQLRYEVMGADGGWKMLTQWQPFPVFSVQMNAAGLEAHGRLVRVCLYVKDALGATAFVAQDLAVHPMVFADQATEDAFVEAGIGQAAQGVANGQDTSADVAALVSILAARRASSAAARRRALSEAGAEPGWAAAKRQALMEVVEGAWNILPRTTDTVTRMAQGAAGVADAPPAELTEQARAQFRLTAASLVAATQRADPDASLGAQGASALMEGLSSVTLGAVAPGANCSAPVGAEVASAVEVARAIGFSSLQGLVPEEDPVAVCTEMLCTLAQRADLHAATARAPVASPSGAAVSFPGSLAGALGEASASVDVMLVSSAADPHVQASCMPGPTMPGGPLVSSDVTSVSLYNSSGDEVVVSGLEEALVLTLPDALPSNRTALSVSVSVGDPSGDYAAEDRAQHTWQPFLGASCAFWDSVAERYSSEGCASLPNPSPAGATLRWWTRNVSQLVALDAAWVVEHGELLAGCEEVWGAHYPEYLGLDAGRRKYVGVDCQLADPANSVSCWWDWRAQPGGAFRGAGCVLAPDTSCLCTHLTDFVAVQNMELGSLDAPDRVSSYDTSDMKRVNLTQLGRSWALLSVLAILMLGAPVLYICSNVQHNSERLRILQCLLEPARKTFTTVDGVWTWSYVEKGFYAGRSLSLSIAVQAAVEKSHTEKARERMMLNVMAANLVQKFSTKMHSIGRLSRVASLPKQGQGSDRNLRARLRGLANQIYGPSKKVVAPSIPAPARLEPSDELDVISGAALGLMDANLSTDILPDGGVVIDTSAASCRIVPPRDCRQRASQAPAPHAHKARQDPRPFGLAGHSERRVDAGASASAGNAGADGLSGALMPQNATASCTGIAGSGPVVESYWDQGKRHSADKLGSTSPRESDILLGASGQAVLPRSRSRTRDRWSTATARWGTVGDRRGTVGNRQGTVGRHETRGYGAKRQPMFQPEGKKISNFQQAVDIHKHTVTARSNEHTVTALFSLLQVNSYRLQLSIPLAYLQQQAKLQLGDASRGRRLHTLEQQAQQQVLVQGPANHDRPRNCPADVPSGDQCSDLICVEAQAADMRGMEAQTADMRSMEAQTADMTGMETQTAGTTGMEAQTADMRSMEAQIADIMGTEAQTADMRVMEAQATDMRGMETQMAGRRGMEAEKRRVLTQQQVEGGLQKPWHMRQEDVPDCGSSSSPTSSHGSAPNHRDFKWYVSVFKVLIQQLGREGWFQRSHLWHLIFLQHIDGSFDLSHHLARVLRAGETQHDMMSNPLDQFSRDALHESMPGQLLKLYRSDEQDSVATAEEVWATILVLQELANYPYNWTENPQEAPHRQITLRSRSEMFLTYQCTLHPDLTPLMPELKALATMYTDRWGEAFHRKVQENYDTLGGVKKMVDSVGSNSLRRMWSKKHKSTWHRHWLWFKTTLGWIAKAHPLGAIYLVRAVEPFSRSERILIQANTFLLLFAMTLWFYYTKAVNCCKDLRALLTCPDPMHVQAPCLGFDFCLAVKGASAKGFMPAELQAGEFVCDAFPEDSFIGRMWAISIIVGVLTPTTMALSQMFIMASDTGIANHWGTFPVKSLSKHFGPSLTAVMQTVGFTLYAMLINFKKFNKAMALTFVATIALLVKPKQVQAVIRAVTGALYWSYTLVRRIGYQVMGMCCGVDTTKRQLKADVEGARGISSSDP</sequence>
<dbReference type="PANTHER" id="PTHR46730">
    <property type="entry name" value="POLYCYSTIN-1"/>
    <property type="match status" value="1"/>
</dbReference>
<evidence type="ECO:0000313" key="9">
    <source>
        <dbReference type="EMBL" id="KAK3241696.1"/>
    </source>
</evidence>
<dbReference type="PANTHER" id="PTHR46730:SF1">
    <property type="entry name" value="PLAT DOMAIN-CONTAINING PROTEIN"/>
    <property type="match status" value="1"/>
</dbReference>
<keyword evidence="10" id="KW-1185">Reference proteome</keyword>
<feature type="region of interest" description="Disordered" evidence="6">
    <location>
        <begin position="1813"/>
        <end position="1846"/>
    </location>
</feature>
<dbReference type="EMBL" id="LGRX02033333">
    <property type="protein sequence ID" value="KAK3241696.1"/>
    <property type="molecule type" value="Genomic_DNA"/>
</dbReference>
<evidence type="ECO:0000256" key="6">
    <source>
        <dbReference type="SAM" id="MobiDB-lite"/>
    </source>
</evidence>
<proteinExistence type="predicted"/>
<keyword evidence="5 7" id="KW-0472">Membrane</keyword>
<gene>
    <name evidence="9" type="ORF">CYMTET_48565</name>
</gene>
<feature type="region of interest" description="Disordered" evidence="6">
    <location>
        <begin position="1442"/>
        <end position="1485"/>
    </location>
</feature>
<protein>
    <recommendedName>
        <fullName evidence="8">PKD/REJ-like domain-containing protein</fullName>
    </recommendedName>
</protein>
<evidence type="ECO:0000256" key="2">
    <source>
        <dbReference type="ARBA" id="ARBA00022692"/>
    </source>
</evidence>
<feature type="transmembrane region" description="Helical" evidence="7">
    <location>
        <begin position="2224"/>
        <end position="2244"/>
    </location>
</feature>
<keyword evidence="4 7" id="KW-1133">Transmembrane helix</keyword>
<comment type="caution">
    <text evidence="9">The sequence shown here is derived from an EMBL/GenBank/DDBJ whole genome shotgun (WGS) entry which is preliminary data.</text>
</comment>
<dbReference type="GO" id="GO:0005886">
    <property type="term" value="C:plasma membrane"/>
    <property type="evidence" value="ECO:0007669"/>
    <property type="project" value="TreeGrafter"/>
</dbReference>
<dbReference type="Proteomes" id="UP001190700">
    <property type="component" value="Unassembled WGS sequence"/>
</dbReference>
<dbReference type="InterPro" id="IPR002859">
    <property type="entry name" value="PKD/REJ-like"/>
</dbReference>